<feature type="compositionally biased region" description="Basic and acidic residues" evidence="1">
    <location>
        <begin position="1"/>
        <end position="12"/>
    </location>
</feature>
<organism evidence="2 3">
    <name type="scientific">Halosaccharopolyspora lacisalsi</name>
    <dbReference type="NCBI Taxonomy" id="1000566"/>
    <lineage>
        <taxon>Bacteria</taxon>
        <taxon>Bacillati</taxon>
        <taxon>Actinomycetota</taxon>
        <taxon>Actinomycetes</taxon>
        <taxon>Pseudonocardiales</taxon>
        <taxon>Pseudonocardiaceae</taxon>
        <taxon>Halosaccharopolyspora</taxon>
    </lineage>
</organism>
<protein>
    <submittedName>
        <fullName evidence="2">Uncharacterized protein</fullName>
    </submittedName>
</protein>
<dbReference type="Proteomes" id="UP000569329">
    <property type="component" value="Unassembled WGS sequence"/>
</dbReference>
<name>A0A839DVV5_9PSEU</name>
<reference evidence="2 3" key="1">
    <citation type="submission" date="2020-07" db="EMBL/GenBank/DDBJ databases">
        <title>Sequencing the genomes of 1000 actinobacteria strains.</title>
        <authorList>
            <person name="Klenk H.-P."/>
        </authorList>
    </citation>
    <scope>NUCLEOTIDE SEQUENCE [LARGE SCALE GENOMIC DNA]</scope>
    <source>
        <strain evidence="2 3">DSM 45975</strain>
    </source>
</reference>
<evidence type="ECO:0000256" key="1">
    <source>
        <dbReference type="SAM" id="MobiDB-lite"/>
    </source>
</evidence>
<feature type="region of interest" description="Disordered" evidence="1">
    <location>
        <begin position="80"/>
        <end position="109"/>
    </location>
</feature>
<feature type="compositionally biased region" description="Basic and acidic residues" evidence="1">
    <location>
        <begin position="100"/>
        <end position="109"/>
    </location>
</feature>
<gene>
    <name evidence="2" type="ORF">FHX42_000764</name>
</gene>
<proteinExistence type="predicted"/>
<evidence type="ECO:0000313" key="3">
    <source>
        <dbReference type="Proteomes" id="UP000569329"/>
    </source>
</evidence>
<dbReference type="EMBL" id="JACGWZ010000001">
    <property type="protein sequence ID" value="MBA8823435.1"/>
    <property type="molecule type" value="Genomic_DNA"/>
</dbReference>
<feature type="region of interest" description="Disordered" evidence="1">
    <location>
        <begin position="1"/>
        <end position="67"/>
    </location>
</feature>
<dbReference type="AlphaFoldDB" id="A0A839DVV5"/>
<dbReference type="RefSeq" id="WP_182542744.1">
    <property type="nucleotide sequence ID" value="NZ_JACGWZ010000001.1"/>
</dbReference>
<keyword evidence="3" id="KW-1185">Reference proteome</keyword>
<sequence length="133" mass="13943">MREFDQRSRDGESGATAGSEAATPPSGVPSRGGTPYFAGDLQDTSGGADALDDETPPNGIAGLPVGAVTESVVSEQDYGRAAPTVFGGPEAVDLESEGSTARDDTDEWPKLEYRSRNAPKRSGALGWIRRDDR</sequence>
<accession>A0A839DVV5</accession>
<comment type="caution">
    <text evidence="2">The sequence shown here is derived from an EMBL/GenBank/DDBJ whole genome shotgun (WGS) entry which is preliminary data.</text>
</comment>
<evidence type="ECO:0000313" key="2">
    <source>
        <dbReference type="EMBL" id="MBA8823435.1"/>
    </source>
</evidence>
<feature type="compositionally biased region" description="Low complexity" evidence="1">
    <location>
        <begin position="13"/>
        <end position="25"/>
    </location>
</feature>